<sequence length="583" mass="66613">MRLNQGIIDSLVDSFMQAKVDKSIKEHSLYDKKIDIDFADALNRHFKEALKDNTFPDLLIKSNETLISKAEILSANSIDEAIDQDDKASIAQTLLEKHILSLNYLISKLYKSTSLVSKRLKFLSKQDESYSFEPNDIESFQDNINSLDETSGLPLNKEDIKSLAKNFSHAIMATAEQQYGLNNPFKLVKTKGDERSAEQILTSDSHLIGKRIKVGDGSFGMGSLNDEAVQEYEIVPCTTSPKKIESREIVTLKTAFENFTANTSVSQKWSSSTMDLVNIVGNILFKFFHPSKDITAISRDDLLKFRNTLAHIPTKLNQKAKYKDKSLEQIIHIGKNDAKLSQVTIQKYMIRVVQFFKYCYNSDYISKSIVNDLNVKVEINPMERKVLPYSKEEANAIFKIVQNFKETNKSPSKRISANDLYYITMIAAYSGMRINEIVQLRARDIMQHNNVLCFSINRDDGKSTKNINSIRLVPVHSKLIELGLMEFIKQRANANKNIFKVSNKDFSEIFRSQIQRKLISSDKQKTFYSFRHYFIDTLVQQEVEPNIIAQIVGHEKQYKILLGTYATNINASVLKAKVEMVCY</sequence>
<dbReference type="GO" id="GO:0015074">
    <property type="term" value="P:DNA integration"/>
    <property type="evidence" value="ECO:0007669"/>
    <property type="project" value="UniProtKB-KW"/>
</dbReference>
<dbReference type="InterPro" id="IPR050090">
    <property type="entry name" value="Tyrosine_recombinase_XerCD"/>
</dbReference>
<evidence type="ECO:0000256" key="4">
    <source>
        <dbReference type="ARBA" id="ARBA00023172"/>
    </source>
</evidence>
<evidence type="ECO:0000256" key="2">
    <source>
        <dbReference type="ARBA" id="ARBA00022908"/>
    </source>
</evidence>
<organism evidence="8 9">
    <name type="scientific">Campylobacter concisus</name>
    <dbReference type="NCBI Taxonomy" id="199"/>
    <lineage>
        <taxon>Bacteria</taxon>
        <taxon>Pseudomonadati</taxon>
        <taxon>Campylobacterota</taxon>
        <taxon>Epsilonproteobacteria</taxon>
        <taxon>Campylobacterales</taxon>
        <taxon>Campylobacteraceae</taxon>
        <taxon>Campylobacter</taxon>
    </lineage>
</organism>
<dbReference type="GO" id="GO:0006310">
    <property type="term" value="P:DNA recombination"/>
    <property type="evidence" value="ECO:0007669"/>
    <property type="project" value="UniProtKB-KW"/>
</dbReference>
<evidence type="ECO:0000313" key="9">
    <source>
        <dbReference type="Proteomes" id="UP000196317"/>
    </source>
</evidence>
<evidence type="ECO:0000313" key="8">
    <source>
        <dbReference type="EMBL" id="OUT07135.1"/>
    </source>
</evidence>
<dbReference type="Pfam" id="PF00589">
    <property type="entry name" value="Phage_integrase"/>
    <property type="match status" value="1"/>
</dbReference>
<keyword evidence="3 5" id="KW-0238">DNA-binding</keyword>
<proteinExistence type="inferred from homology"/>
<dbReference type="AlphaFoldDB" id="A0A1Y5MN56"/>
<dbReference type="PROSITE" id="PS51898">
    <property type="entry name" value="TYR_RECOMBINASE"/>
    <property type="match status" value="1"/>
</dbReference>
<evidence type="ECO:0000256" key="5">
    <source>
        <dbReference type="PROSITE-ProRule" id="PRU01248"/>
    </source>
</evidence>
<dbReference type="Proteomes" id="UP000196317">
    <property type="component" value="Unassembled WGS sequence"/>
</dbReference>
<comment type="similarity">
    <text evidence="1">Belongs to the 'phage' integrase family.</text>
</comment>
<evidence type="ECO:0000256" key="1">
    <source>
        <dbReference type="ARBA" id="ARBA00008857"/>
    </source>
</evidence>
<evidence type="ECO:0000259" key="6">
    <source>
        <dbReference type="PROSITE" id="PS51898"/>
    </source>
</evidence>
<dbReference type="PANTHER" id="PTHR30349">
    <property type="entry name" value="PHAGE INTEGRASE-RELATED"/>
    <property type="match status" value="1"/>
</dbReference>
<dbReference type="GO" id="GO:0003677">
    <property type="term" value="F:DNA binding"/>
    <property type="evidence" value="ECO:0007669"/>
    <property type="project" value="UniProtKB-UniRule"/>
</dbReference>
<dbReference type="InterPro" id="IPR044068">
    <property type="entry name" value="CB"/>
</dbReference>
<protein>
    <recommendedName>
        <fullName evidence="10">Integrase</fullName>
    </recommendedName>
</protein>
<dbReference type="Gene3D" id="1.10.443.10">
    <property type="entry name" value="Intergrase catalytic core"/>
    <property type="match status" value="1"/>
</dbReference>
<name>A0A1Y5MN56_9BACT</name>
<dbReference type="Gene3D" id="1.10.150.130">
    <property type="match status" value="1"/>
</dbReference>
<reference evidence="8 9" key="1">
    <citation type="submission" date="2017-04" db="EMBL/GenBank/DDBJ databases">
        <title>Complete genome of Campylobacter concisus ATCC 33237T and draft genomes for an additional eight well characterized C. concisus strains.</title>
        <authorList>
            <person name="Cornelius A.J."/>
            <person name="Miller W.G."/>
            <person name="Lastovica A.J."/>
            <person name="On S.L."/>
            <person name="French N.P."/>
            <person name="Vandenberg O."/>
            <person name="Biggs P.J."/>
        </authorList>
    </citation>
    <scope>NUCLEOTIDE SEQUENCE [LARGE SCALE GENOMIC DNA]</scope>
    <source>
        <strain evidence="8 9">CCUG 19995</strain>
    </source>
</reference>
<accession>A0A1Y5MN56</accession>
<gene>
    <name evidence="8" type="ORF">B9N65_07750</name>
</gene>
<feature type="domain" description="Core-binding (CB)" evidence="7">
    <location>
        <begin position="250"/>
        <end position="360"/>
    </location>
</feature>
<dbReference type="PANTHER" id="PTHR30349:SF41">
    <property type="entry name" value="INTEGRASE_RECOMBINASE PROTEIN MJ0367-RELATED"/>
    <property type="match status" value="1"/>
</dbReference>
<evidence type="ECO:0000256" key="3">
    <source>
        <dbReference type="ARBA" id="ARBA00023125"/>
    </source>
</evidence>
<feature type="domain" description="Tyr recombinase" evidence="6">
    <location>
        <begin position="384"/>
        <end position="579"/>
    </location>
</feature>
<evidence type="ECO:0000259" key="7">
    <source>
        <dbReference type="PROSITE" id="PS51900"/>
    </source>
</evidence>
<comment type="caution">
    <text evidence="8">The sequence shown here is derived from an EMBL/GenBank/DDBJ whole genome shotgun (WGS) entry which is preliminary data.</text>
</comment>
<dbReference type="RefSeq" id="WP_087583465.1">
    <property type="nucleotide sequence ID" value="NZ_NDYN01000007.1"/>
</dbReference>
<dbReference type="CDD" id="cd01184">
    <property type="entry name" value="INT_C_like_1"/>
    <property type="match status" value="1"/>
</dbReference>
<dbReference type="InterPro" id="IPR002104">
    <property type="entry name" value="Integrase_catalytic"/>
</dbReference>
<keyword evidence="2" id="KW-0229">DNA integration</keyword>
<dbReference type="EMBL" id="NDYN01000007">
    <property type="protein sequence ID" value="OUT07135.1"/>
    <property type="molecule type" value="Genomic_DNA"/>
</dbReference>
<dbReference type="InterPro" id="IPR013762">
    <property type="entry name" value="Integrase-like_cat_sf"/>
</dbReference>
<dbReference type="PROSITE" id="PS51900">
    <property type="entry name" value="CB"/>
    <property type="match status" value="1"/>
</dbReference>
<dbReference type="InterPro" id="IPR011010">
    <property type="entry name" value="DNA_brk_join_enz"/>
</dbReference>
<dbReference type="SUPFAM" id="SSF56349">
    <property type="entry name" value="DNA breaking-rejoining enzymes"/>
    <property type="match status" value="1"/>
</dbReference>
<dbReference type="InterPro" id="IPR010998">
    <property type="entry name" value="Integrase_recombinase_N"/>
</dbReference>
<keyword evidence="4" id="KW-0233">DNA recombination</keyword>
<evidence type="ECO:0008006" key="10">
    <source>
        <dbReference type="Google" id="ProtNLM"/>
    </source>
</evidence>